<dbReference type="InterPro" id="IPR029058">
    <property type="entry name" value="AB_hydrolase_fold"/>
</dbReference>
<gene>
    <name evidence="3" type="ORF">FHS57_004184</name>
</gene>
<dbReference type="GO" id="GO:0004177">
    <property type="term" value="F:aminopeptidase activity"/>
    <property type="evidence" value="ECO:0007669"/>
    <property type="project" value="UniProtKB-EC"/>
</dbReference>
<keyword evidence="4" id="KW-1185">Reference proteome</keyword>
<dbReference type="GO" id="GO:0005737">
    <property type="term" value="C:cytoplasm"/>
    <property type="evidence" value="ECO:0007669"/>
    <property type="project" value="InterPro"/>
</dbReference>
<feature type="domain" description="AB hydrolase-1" evidence="2">
    <location>
        <begin position="64"/>
        <end position="403"/>
    </location>
</feature>
<evidence type="ECO:0000313" key="3">
    <source>
        <dbReference type="EMBL" id="MBB3840171.1"/>
    </source>
</evidence>
<dbReference type="Pfam" id="PF00561">
    <property type="entry name" value="Abhydrolase_1"/>
    <property type="match status" value="1"/>
</dbReference>
<comment type="caution">
    <text evidence="3">The sequence shown here is derived from an EMBL/GenBank/DDBJ whole genome shotgun (WGS) entry which is preliminary data.</text>
</comment>
<dbReference type="PANTHER" id="PTHR43722:SF1">
    <property type="entry name" value="PROLINE IMINOPEPTIDASE"/>
    <property type="match status" value="1"/>
</dbReference>
<dbReference type="GO" id="GO:0006508">
    <property type="term" value="P:proteolysis"/>
    <property type="evidence" value="ECO:0007669"/>
    <property type="project" value="InterPro"/>
</dbReference>
<name>A0A7W5ZNK8_9BACT</name>
<protein>
    <recommendedName>
        <fullName evidence="1">Proline iminopeptidase</fullName>
    </recommendedName>
</protein>
<dbReference type="SUPFAM" id="SSF53474">
    <property type="entry name" value="alpha/beta-Hydrolases"/>
    <property type="match status" value="1"/>
</dbReference>
<evidence type="ECO:0000256" key="1">
    <source>
        <dbReference type="ARBA" id="ARBA00021843"/>
    </source>
</evidence>
<dbReference type="EMBL" id="JACIBY010000009">
    <property type="protein sequence ID" value="MBB3840171.1"/>
    <property type="molecule type" value="Genomic_DNA"/>
</dbReference>
<proteinExistence type="predicted"/>
<reference evidence="3 4" key="1">
    <citation type="submission" date="2020-08" db="EMBL/GenBank/DDBJ databases">
        <title>Genomic Encyclopedia of Type Strains, Phase IV (KMG-IV): sequencing the most valuable type-strain genomes for metagenomic binning, comparative biology and taxonomic classification.</title>
        <authorList>
            <person name="Goeker M."/>
        </authorList>
    </citation>
    <scope>NUCLEOTIDE SEQUENCE [LARGE SCALE GENOMIC DNA]</scope>
    <source>
        <strain evidence="3 4">DSM 17976</strain>
    </source>
</reference>
<dbReference type="InterPro" id="IPR005944">
    <property type="entry name" value="Pro_iminopeptidase"/>
</dbReference>
<dbReference type="Gene3D" id="3.40.50.1820">
    <property type="entry name" value="alpha/beta hydrolase"/>
    <property type="match status" value="1"/>
</dbReference>
<dbReference type="Proteomes" id="UP000541352">
    <property type="component" value="Unassembled WGS sequence"/>
</dbReference>
<accession>A0A7W5ZNK8</accession>
<dbReference type="PANTHER" id="PTHR43722">
    <property type="entry name" value="PROLINE IMINOPEPTIDASE"/>
    <property type="match status" value="1"/>
</dbReference>
<dbReference type="RefSeq" id="WP_183976976.1">
    <property type="nucleotide sequence ID" value="NZ_JACIBY010000009.1"/>
</dbReference>
<evidence type="ECO:0000313" key="4">
    <source>
        <dbReference type="Proteomes" id="UP000541352"/>
    </source>
</evidence>
<organism evidence="3 4">
    <name type="scientific">Runella defluvii</name>
    <dbReference type="NCBI Taxonomy" id="370973"/>
    <lineage>
        <taxon>Bacteria</taxon>
        <taxon>Pseudomonadati</taxon>
        <taxon>Bacteroidota</taxon>
        <taxon>Cytophagia</taxon>
        <taxon>Cytophagales</taxon>
        <taxon>Spirosomataceae</taxon>
        <taxon>Runella</taxon>
    </lineage>
</organism>
<sequence length="431" mass="48425">MVVPENRAKPKGNQVKISFLFAWQPLQDSTKNILLHTAGGPGYATINAGDSLKYNADYFAYGGVVLFDQRGTKNTQPCLDCEGINEATREAYRKNVSSDSLKMIAITKCREKFIKNGIDLSAYNEVESAADIADLRKVLNIDSMILLGISYSGGLMLNVARNHPKGIKALLLNSPLPSYVNYEEHALFNHNEALEQLFNNVAADTVLNTKFPHLKSRFQNYFIKISGKRFVIKYYDTEQKDSIDVEYGKNELLDAVFFIMNNRWVSTVPQTIDDLVTGKHQVHITKVLNSKFRGDNGISYGMRLSLYCSGQIAHSDPLLVKKQDEILPWLAQYPFNSPTHQTCNCWKVKPVANYIKEPVYSTIPTLVSQGALDIWTRPHYSQTIKRTMPNAQAITVLDRTHVAGFGNGILNQFMANPYQKVVSSTKNVVVE</sequence>
<dbReference type="AlphaFoldDB" id="A0A7W5ZNK8"/>
<evidence type="ECO:0000259" key="2">
    <source>
        <dbReference type="Pfam" id="PF00561"/>
    </source>
</evidence>
<dbReference type="InterPro" id="IPR000073">
    <property type="entry name" value="AB_hydrolase_1"/>
</dbReference>